<evidence type="ECO:0000313" key="3">
    <source>
        <dbReference type="Proteomes" id="UP000221918"/>
    </source>
</evidence>
<evidence type="ECO:0000313" key="4">
    <source>
        <dbReference type="Proteomes" id="UP001248134"/>
    </source>
</evidence>
<gene>
    <name evidence="2" type="ORF">COF81_05400</name>
    <name evidence="1" type="ORF">FOS08_19185</name>
</gene>
<accession>A0AAJ1Z2L5</accession>
<evidence type="ECO:0000313" key="1">
    <source>
        <dbReference type="EMBL" id="MDR4327962.1"/>
    </source>
</evidence>
<reference evidence="1" key="2">
    <citation type="submission" date="2019-07" db="EMBL/GenBank/DDBJ databases">
        <title>Phylogenomic Reclassification of ATCC Bacillus Strains and Various Taxa within the Genus Bacillus.</title>
        <authorList>
            <person name="Riojas M.A."/>
            <person name="Frank A.M."/>
            <person name="Fenn S.L."/>
            <person name="King S.P."/>
            <person name="Brower S.M."/>
            <person name="Hazbon M.H."/>
        </authorList>
    </citation>
    <scope>NUCLEOTIDE SEQUENCE</scope>
    <source>
        <strain evidence="1">NR-12239</strain>
    </source>
</reference>
<organism evidence="1 4">
    <name type="scientific">Bacillus pseudomycoides</name>
    <dbReference type="NCBI Taxonomy" id="64104"/>
    <lineage>
        <taxon>Bacteria</taxon>
        <taxon>Bacillati</taxon>
        <taxon>Bacillota</taxon>
        <taxon>Bacilli</taxon>
        <taxon>Bacillales</taxon>
        <taxon>Bacillaceae</taxon>
        <taxon>Bacillus</taxon>
        <taxon>Bacillus cereus group</taxon>
    </lineage>
</organism>
<dbReference type="Proteomes" id="UP001248134">
    <property type="component" value="Unassembled WGS sequence"/>
</dbReference>
<comment type="caution">
    <text evidence="1">The sequence shown here is derived from an EMBL/GenBank/DDBJ whole genome shotgun (WGS) entry which is preliminary data.</text>
</comment>
<dbReference type="RefSeq" id="WP_003209586.1">
    <property type="nucleotide sequence ID" value="NZ_CM000743.1"/>
</dbReference>
<dbReference type="AlphaFoldDB" id="A0AAJ1Z2L5"/>
<protein>
    <submittedName>
        <fullName evidence="1">Uncharacterized protein</fullName>
    </submittedName>
</protein>
<reference evidence="2 3" key="1">
    <citation type="submission" date="2017-09" db="EMBL/GenBank/DDBJ databases">
        <title>Large-scale bioinformatics analysis of Bacillus genomes uncovers conserved roles of natural products in bacterial physiology.</title>
        <authorList>
            <consortium name="Agbiome Team Llc"/>
            <person name="Bleich R.M."/>
            <person name="Grubbs K.J."/>
            <person name="Santa Maria K.C."/>
            <person name="Allen S.E."/>
            <person name="Farag S."/>
            <person name="Shank E.A."/>
            <person name="Bowers A."/>
        </authorList>
    </citation>
    <scope>NUCLEOTIDE SEQUENCE [LARGE SCALE GENOMIC DNA]</scope>
    <source>
        <strain evidence="2 3">AFS037265</strain>
    </source>
</reference>
<dbReference type="EMBL" id="NUTL01000024">
    <property type="protein sequence ID" value="PHF03105.1"/>
    <property type="molecule type" value="Genomic_DNA"/>
</dbReference>
<evidence type="ECO:0000313" key="2">
    <source>
        <dbReference type="EMBL" id="PHF03105.1"/>
    </source>
</evidence>
<dbReference type="Proteomes" id="UP000221918">
    <property type="component" value="Unassembled WGS sequence"/>
</dbReference>
<dbReference type="EMBL" id="VLYX01000024">
    <property type="protein sequence ID" value="MDR4327962.1"/>
    <property type="molecule type" value="Genomic_DNA"/>
</dbReference>
<proteinExistence type="predicted"/>
<dbReference type="KEGG" id="bmyc:DJ92_3614"/>
<name>A0AAJ1Z2L5_9BACI</name>
<sequence>MISPYFNNTRQIAITLHSGEVTEQAIHQTMAQNPFFTHVIHHHVVHHVIHPTDFSTIPFGSTYYF</sequence>